<keyword evidence="19" id="KW-1185">Reference proteome</keyword>
<dbReference type="Pfam" id="PF00999">
    <property type="entry name" value="Na_H_Exchanger"/>
    <property type="match status" value="1"/>
</dbReference>
<evidence type="ECO:0000259" key="17">
    <source>
        <dbReference type="Pfam" id="PF00999"/>
    </source>
</evidence>
<evidence type="ECO:0000256" key="6">
    <source>
        <dbReference type="ARBA" id="ARBA00022692"/>
    </source>
</evidence>
<feature type="transmembrane region" description="Helical" evidence="16">
    <location>
        <begin position="1096"/>
        <end position="1121"/>
    </location>
</feature>
<feature type="transmembrane region" description="Helical" evidence="16">
    <location>
        <begin position="680"/>
        <end position="699"/>
    </location>
</feature>
<dbReference type="SUPFAM" id="SSF51004">
    <property type="entry name" value="C-terminal (heme d1) domain of cytochrome cd1-nitrite reductase"/>
    <property type="match status" value="1"/>
</dbReference>
<feature type="coiled-coil region" evidence="14">
    <location>
        <begin position="543"/>
        <end position="570"/>
    </location>
</feature>
<evidence type="ECO:0000256" key="15">
    <source>
        <dbReference type="SAM" id="MobiDB-lite"/>
    </source>
</evidence>
<dbReference type="InterPro" id="IPR002090">
    <property type="entry name" value="NHE-6/7/9"/>
</dbReference>
<keyword evidence="10 13" id="KW-0406">Ion transport</keyword>
<dbReference type="GO" id="GO:0015385">
    <property type="term" value="F:sodium:proton antiporter activity"/>
    <property type="evidence" value="ECO:0007669"/>
    <property type="project" value="InterPro"/>
</dbReference>
<keyword evidence="7" id="KW-0967">Endosome</keyword>
<comment type="subcellular location">
    <subcellularLocation>
        <location evidence="2">Cell membrane</location>
        <topology evidence="2">Multi-pass membrane protein</topology>
    </subcellularLocation>
    <subcellularLocation>
        <location evidence="1">Recycling endosome membrane</location>
        <topology evidence="1">Multi-pass membrane protein</topology>
    </subcellularLocation>
</comment>
<evidence type="ECO:0000256" key="16">
    <source>
        <dbReference type="SAM" id="Phobius"/>
    </source>
</evidence>
<dbReference type="NCBIfam" id="TIGR00840">
    <property type="entry name" value="b_cpa1"/>
    <property type="match status" value="1"/>
</dbReference>
<feature type="transmembrane region" description="Helical" evidence="16">
    <location>
        <begin position="1065"/>
        <end position="1084"/>
    </location>
</feature>
<dbReference type="InterPro" id="IPR011048">
    <property type="entry name" value="Haem_d1_sf"/>
</dbReference>
<feature type="region of interest" description="Disordered" evidence="15">
    <location>
        <begin position="1133"/>
        <end position="1158"/>
    </location>
</feature>
<dbReference type="PRINTS" id="PR01084">
    <property type="entry name" value="NAHEXCHNGR"/>
</dbReference>
<dbReference type="PRINTS" id="PR01088">
    <property type="entry name" value="NAHEXCHNGR6"/>
</dbReference>
<evidence type="ECO:0000256" key="1">
    <source>
        <dbReference type="ARBA" id="ARBA00004195"/>
    </source>
</evidence>
<dbReference type="EMBL" id="CAJFCJ010000007">
    <property type="protein sequence ID" value="CAD5117324.1"/>
    <property type="molecule type" value="Genomic_DNA"/>
</dbReference>
<evidence type="ECO:0000256" key="5">
    <source>
        <dbReference type="ARBA" id="ARBA00022475"/>
    </source>
</evidence>
<name>A0A7I8VM66_9ANNE</name>
<keyword evidence="12 13" id="KW-0739">Sodium transport</keyword>
<dbReference type="Gene3D" id="6.10.140.1330">
    <property type="match status" value="1"/>
</dbReference>
<feature type="transmembrane region" description="Helical" evidence="16">
    <location>
        <begin position="998"/>
        <end position="1019"/>
    </location>
</feature>
<accession>A0A7I8VM66</accession>
<evidence type="ECO:0000256" key="4">
    <source>
        <dbReference type="ARBA" id="ARBA00022448"/>
    </source>
</evidence>
<dbReference type="InterPro" id="IPR006153">
    <property type="entry name" value="Cation/H_exchanger_TM"/>
</dbReference>
<keyword evidence="6 13" id="KW-0812">Transmembrane</keyword>
<dbReference type="GO" id="GO:0005886">
    <property type="term" value="C:plasma membrane"/>
    <property type="evidence" value="ECO:0007669"/>
    <property type="project" value="UniProtKB-SubCell"/>
</dbReference>
<dbReference type="PANTHER" id="PTHR10110:SF187">
    <property type="entry name" value="SODIUM_HYDROGEN EXCHANGER"/>
    <property type="match status" value="1"/>
</dbReference>
<dbReference type="GO" id="GO:0015386">
    <property type="term" value="F:potassium:proton antiporter activity"/>
    <property type="evidence" value="ECO:0007669"/>
    <property type="project" value="TreeGrafter"/>
</dbReference>
<dbReference type="Proteomes" id="UP000549394">
    <property type="component" value="Unassembled WGS sequence"/>
</dbReference>
<dbReference type="InterPro" id="IPR004709">
    <property type="entry name" value="NaH_exchanger"/>
</dbReference>
<feature type="transmembrane region" description="Helical" evidence="16">
    <location>
        <begin position="801"/>
        <end position="826"/>
    </location>
</feature>
<feature type="compositionally biased region" description="Polar residues" evidence="15">
    <location>
        <begin position="1133"/>
        <end position="1154"/>
    </location>
</feature>
<evidence type="ECO:0000256" key="11">
    <source>
        <dbReference type="ARBA" id="ARBA00023136"/>
    </source>
</evidence>
<evidence type="ECO:0000256" key="12">
    <source>
        <dbReference type="ARBA" id="ARBA00023201"/>
    </source>
</evidence>
<feature type="transmembrane region" description="Helical" evidence="16">
    <location>
        <begin position="1031"/>
        <end position="1053"/>
    </location>
</feature>
<dbReference type="InterPro" id="IPR018422">
    <property type="entry name" value="Cation/H_exchanger_CPA1"/>
</dbReference>
<sequence>MASGGSLRRENVYKHPLFVNLLKNPIKQDRRNKHQNLLFISSDKIYAWFEHNKSVLVSDITEIVAEKPKKVEEVKFQEPPEHLVDTILVDYSGKYAALIGEQNLTIGELDSSSPSRTFEVPLGVDEDIVDCKWHPDYDFLLVLLTTDNCIRFFDVHKHVFVRDYYLPPKSNEFPKSPKSPNVSQLLGNCGVHFTFSSGADDLTTIYVIYGNADVYSIKTSMKQQAADPVKGPLIILPRIEDEVFEEDAVGIQLISSNPDVLALIMSNGYVLHCVVLQAEEDEELIAIETVRLKDVIIDSSQSLNIISVSISNNSYIIRHNDGIYQLTVPWNFSLKDESFQNLPEEPTIAKALINTNIGKEKQYLYSCSFARHPIFGVHLFCLDSNFQLFIVTLLEKKSRKSFVAEKAKNQLKIEKTFEEHLREVLKRKENVPLFLSSEKDLDLEKKLELGAKALKIFENEYYKKQKLAILEIADKVKEIQSRFRQMEEIMEKLVKDTVRIKEFDANISEKIDLVNKKHLELNDRILSMSTSLQRIVEIPSKAEQKLQNDLQTLQIRLGQYRVKMDGLKEKLKINPMSTKMTKVQTKPKSVGLSPKQKKNIQSALLEDTDEIAKMAQSRKTLCRSKPIHMVGLKNNANAENEETKRIQTGHKLDSLNLLMFIFLLILTVITIWVFKHRRFRFIHETGLAIVYGLIVGAIIRYSSKNTEKKWADVSFIHQNQSDHYGPANHPDYLKLNLSKGGDEKLFTYKFDRIHTRGFEQKGCSVCQKATFDPEVFFNVMLPPIIFYAGYSMKRKHFFKNFGAITTFAFMGTIISCFAVGSILFGLTRVFMPNDMSLNNCLFFGAVISATDPVTVLAIFNDLNVDVDLYALVFGESVLNDAVAIVLSGTINKYNSTKEGFDFMAVLKSLGDFLKVFLGAFAIGSLIGCATALVTKFTKISQYPLLETSLFFLMSYSSFLAAEAADMTGIVAVLFCGICQAHYTYNNLSKESKSRTKELFDLLNFLMENFVFLYIGVSIFTFQDHKWDARYILASVAAIVIGRALNVYPLSFLLNLGRTNKIKYNFQHMMMFSGLRGAIAFALAIRNTSDDARKVMFSTTLVIVIATVISCGGLTTQMLLWLKIRVGMEEDTELQNFDSTRSTPPSEAPQNTEASLSPPRLQEKAKLVRGWYRIDAKVIKPFLTHATPPLTETLPKCCLPIAKFLTSEIQIAHFENRTRFYDSDTDLILDDADITVTDVAQLPAVDTITRPATLDIARPTDQTIPNITVNKPHPLFEANQENSSTLFTTRVNMGKEQGDHV</sequence>
<organism evidence="18 19">
    <name type="scientific">Dimorphilus gyrociliatus</name>
    <dbReference type="NCBI Taxonomy" id="2664684"/>
    <lineage>
        <taxon>Eukaryota</taxon>
        <taxon>Metazoa</taxon>
        <taxon>Spiralia</taxon>
        <taxon>Lophotrochozoa</taxon>
        <taxon>Annelida</taxon>
        <taxon>Polychaeta</taxon>
        <taxon>Polychaeta incertae sedis</taxon>
        <taxon>Dinophilidae</taxon>
        <taxon>Dimorphilus</taxon>
    </lineage>
</organism>
<comment type="similarity">
    <text evidence="3 13">Belongs to the monovalent cation:proton antiporter 1 (CPA1) transporter (TC 2.A.36) family.</text>
</comment>
<keyword evidence="11 16" id="KW-0472">Membrane</keyword>
<gene>
    <name evidence="18" type="ORF">DGYR_LOCUS5861</name>
</gene>
<dbReference type="GO" id="GO:0055038">
    <property type="term" value="C:recycling endosome membrane"/>
    <property type="evidence" value="ECO:0007669"/>
    <property type="project" value="UniProtKB-SubCell"/>
</dbReference>
<proteinExistence type="inferred from homology"/>
<evidence type="ECO:0000256" key="13">
    <source>
        <dbReference type="RuleBase" id="RU003722"/>
    </source>
</evidence>
<evidence type="ECO:0000256" key="14">
    <source>
        <dbReference type="SAM" id="Coils"/>
    </source>
</evidence>
<keyword evidence="4 13" id="KW-0813">Transport</keyword>
<feature type="transmembrane region" description="Helical" evidence="16">
    <location>
        <begin position="654"/>
        <end position="674"/>
    </location>
</feature>
<evidence type="ECO:0000256" key="9">
    <source>
        <dbReference type="ARBA" id="ARBA00023053"/>
    </source>
</evidence>
<dbReference type="GO" id="GO:0051453">
    <property type="term" value="P:regulation of intracellular pH"/>
    <property type="evidence" value="ECO:0007669"/>
    <property type="project" value="TreeGrafter"/>
</dbReference>
<keyword evidence="14" id="KW-0175">Coiled coil</keyword>
<keyword evidence="13" id="KW-0050">Antiport</keyword>
<evidence type="ECO:0000256" key="2">
    <source>
        <dbReference type="ARBA" id="ARBA00004651"/>
    </source>
</evidence>
<dbReference type="OrthoDB" id="196264at2759"/>
<dbReference type="Pfam" id="PF10168">
    <property type="entry name" value="Nup88"/>
    <property type="match status" value="2"/>
</dbReference>
<evidence type="ECO:0000313" key="18">
    <source>
        <dbReference type="EMBL" id="CAD5117324.1"/>
    </source>
</evidence>
<protein>
    <recommendedName>
        <fullName evidence="13">Sodium/hydrogen exchanger</fullName>
    </recommendedName>
</protein>
<evidence type="ECO:0000256" key="7">
    <source>
        <dbReference type="ARBA" id="ARBA00022753"/>
    </source>
</evidence>
<evidence type="ECO:0000256" key="10">
    <source>
        <dbReference type="ARBA" id="ARBA00023065"/>
    </source>
</evidence>
<reference evidence="18 19" key="1">
    <citation type="submission" date="2020-08" db="EMBL/GenBank/DDBJ databases">
        <authorList>
            <person name="Hejnol A."/>
        </authorList>
    </citation>
    <scope>NUCLEOTIDE SEQUENCE [LARGE SCALE GENOMIC DNA]</scope>
</reference>
<keyword evidence="8 16" id="KW-1133">Transmembrane helix</keyword>
<comment type="caution">
    <text evidence="18">The sequence shown here is derived from an EMBL/GenBank/DDBJ whole genome shotgun (WGS) entry which is preliminary data.</text>
</comment>
<dbReference type="InterPro" id="IPR019321">
    <property type="entry name" value="Nucleoporin_Nup88"/>
</dbReference>
<keyword evidence="9" id="KW-0915">Sodium</keyword>
<feature type="domain" description="Cation/H+ exchanger transmembrane" evidence="17">
    <location>
        <begin position="666"/>
        <end position="1119"/>
    </location>
</feature>
<feature type="transmembrane region" description="Helical" evidence="16">
    <location>
        <begin position="953"/>
        <end position="977"/>
    </location>
</feature>
<dbReference type="PANTHER" id="PTHR10110">
    <property type="entry name" value="SODIUM/HYDROGEN EXCHANGER"/>
    <property type="match status" value="1"/>
</dbReference>
<dbReference type="GO" id="GO:0098719">
    <property type="term" value="P:sodium ion import across plasma membrane"/>
    <property type="evidence" value="ECO:0007669"/>
    <property type="project" value="TreeGrafter"/>
</dbReference>
<evidence type="ECO:0000256" key="3">
    <source>
        <dbReference type="ARBA" id="ARBA00007367"/>
    </source>
</evidence>
<evidence type="ECO:0000313" key="19">
    <source>
        <dbReference type="Proteomes" id="UP000549394"/>
    </source>
</evidence>
<evidence type="ECO:0000256" key="8">
    <source>
        <dbReference type="ARBA" id="ARBA00022989"/>
    </source>
</evidence>
<feature type="transmembrane region" description="Helical" evidence="16">
    <location>
        <begin position="912"/>
        <end position="933"/>
    </location>
</feature>
<keyword evidence="5" id="KW-1003">Cell membrane</keyword>
<feature type="transmembrane region" description="Helical" evidence="16">
    <location>
        <begin position="868"/>
        <end position="891"/>
    </location>
</feature>